<dbReference type="AlphaFoldDB" id="A0A926IAR8"/>
<dbReference type="RefSeq" id="WP_262396489.1">
    <property type="nucleotide sequence ID" value="NZ_JACRTC010000001.1"/>
</dbReference>
<dbReference type="EMBL" id="JACRTC010000001">
    <property type="protein sequence ID" value="MBC8569385.1"/>
    <property type="molecule type" value="Genomic_DNA"/>
</dbReference>
<accession>A0A926IAR8</accession>
<dbReference type="SUPFAM" id="SSF54211">
    <property type="entry name" value="Ribosomal protein S5 domain 2-like"/>
    <property type="match status" value="1"/>
</dbReference>
<evidence type="ECO:0000313" key="6">
    <source>
        <dbReference type="Proteomes" id="UP000660861"/>
    </source>
</evidence>
<gene>
    <name evidence="5" type="ORF">H8709_00885</name>
</gene>
<comment type="caution">
    <text evidence="5">The sequence shown here is derived from an EMBL/GenBank/DDBJ whole genome shotgun (WGS) entry which is preliminary data.</text>
</comment>
<protein>
    <submittedName>
        <fullName evidence="5">YifB family Mg chelatase-like AAA ATPase</fullName>
    </submittedName>
</protein>
<keyword evidence="6" id="KW-1185">Reference proteome</keyword>
<dbReference type="GO" id="GO:0005524">
    <property type="term" value="F:ATP binding"/>
    <property type="evidence" value="ECO:0007669"/>
    <property type="project" value="UniProtKB-KW"/>
</dbReference>
<sequence>MFCKVSSLAVFGMHSVVVTVEVDIATGLPGFDIVGLPDAAVKESRDRVKSAIKNCGFTLPVSRITVNLAPADIRKSGPLYDLPIMVAILQGSGQLDIPLDAYAFIGELSLSGDVRHISGVLPMVLKAKEAGFAGVFIPADNAAEAAVVDGIAVYPLSHFSQLVRHFSGEAPITPAVAPPFLAQSVSHPLDFSDVKGQPEAKRAMEIAAAGAHNLILVGPPGSGKSMLAKRLPSILPPMTFEESVETTKVYSVCGELKSGDSLIRTRPFRSPHHTVSAVGLAGGGYNLAPGEISLAHNGVLFLDELPEFNRNALEVMRQPMEDNVVTISRAAGRLTYPCSVMVVAAMNPCPCGYFGHPTRSCTCTPATVTRYLAKISGPLLDRMDLHVDVMPVEYEHLSSHQKAESSADIRARVEKARALQLTRFEGTGIASNSRITSALLAKMCPLSDSGNTILKAAFDSMGLSARAYDRILKVARTIADLDGSEVIDAPHVAEAVQYRSLDRKYWQHSL</sequence>
<evidence type="ECO:0000256" key="2">
    <source>
        <dbReference type="ARBA" id="ARBA00022741"/>
    </source>
</evidence>
<dbReference type="Gene3D" id="3.40.50.300">
    <property type="entry name" value="P-loop containing nucleotide triphosphate hydrolases"/>
    <property type="match status" value="1"/>
</dbReference>
<dbReference type="Gene3D" id="3.30.230.10">
    <property type="match status" value="1"/>
</dbReference>
<dbReference type="PRINTS" id="PR01657">
    <property type="entry name" value="MCMFAMILY"/>
</dbReference>
<dbReference type="InterPro" id="IPR014721">
    <property type="entry name" value="Ribsml_uS5_D2-typ_fold_subgr"/>
</dbReference>
<dbReference type="SUPFAM" id="SSF52540">
    <property type="entry name" value="P-loop containing nucleoside triphosphate hydrolases"/>
    <property type="match status" value="1"/>
</dbReference>
<dbReference type="GO" id="GO:0003677">
    <property type="term" value="F:DNA binding"/>
    <property type="evidence" value="ECO:0007669"/>
    <property type="project" value="InterPro"/>
</dbReference>
<evidence type="ECO:0000256" key="3">
    <source>
        <dbReference type="ARBA" id="ARBA00022840"/>
    </source>
</evidence>
<dbReference type="InterPro" id="IPR025158">
    <property type="entry name" value="Mg_chelat-rel_C"/>
</dbReference>
<dbReference type="InterPro" id="IPR020568">
    <property type="entry name" value="Ribosomal_Su5_D2-typ_SF"/>
</dbReference>
<dbReference type="NCBIfam" id="TIGR00368">
    <property type="entry name" value="YifB family Mg chelatase-like AAA ATPase"/>
    <property type="match status" value="1"/>
</dbReference>
<feature type="domain" description="AAA+ ATPase" evidence="4">
    <location>
        <begin position="210"/>
        <end position="372"/>
    </location>
</feature>
<dbReference type="InterPro" id="IPR004482">
    <property type="entry name" value="Mg_chelat-rel"/>
</dbReference>
<reference evidence="5" key="1">
    <citation type="submission" date="2020-08" db="EMBL/GenBank/DDBJ databases">
        <title>Genome public.</title>
        <authorList>
            <person name="Liu C."/>
            <person name="Sun Q."/>
        </authorList>
    </citation>
    <scope>NUCLEOTIDE SEQUENCE</scope>
    <source>
        <strain evidence="5">NSJ-54</strain>
    </source>
</reference>
<dbReference type="PANTHER" id="PTHR32039">
    <property type="entry name" value="MAGNESIUM-CHELATASE SUBUNIT CHLI"/>
    <property type="match status" value="1"/>
</dbReference>
<keyword evidence="3" id="KW-0067">ATP-binding</keyword>
<dbReference type="InterPro" id="IPR001208">
    <property type="entry name" value="MCM_dom"/>
</dbReference>
<dbReference type="SMART" id="SM00382">
    <property type="entry name" value="AAA"/>
    <property type="match status" value="1"/>
</dbReference>
<dbReference type="InterPro" id="IPR000523">
    <property type="entry name" value="Mg_chelatse_chII-like_cat_dom"/>
</dbReference>
<dbReference type="Pfam" id="PF13541">
    <property type="entry name" value="ChlI"/>
    <property type="match status" value="1"/>
</dbReference>
<name>A0A926IAR8_9FIRM</name>
<organism evidence="5 6">
    <name type="scientific">Zongyangia hominis</name>
    <dbReference type="NCBI Taxonomy" id="2763677"/>
    <lineage>
        <taxon>Bacteria</taxon>
        <taxon>Bacillati</taxon>
        <taxon>Bacillota</taxon>
        <taxon>Clostridia</taxon>
        <taxon>Eubacteriales</taxon>
        <taxon>Oscillospiraceae</taxon>
        <taxon>Zongyangia</taxon>
    </lineage>
</organism>
<comment type="similarity">
    <text evidence="1">Belongs to the Mg-chelatase subunits D/I family. ComM subfamily.</text>
</comment>
<evidence type="ECO:0000256" key="1">
    <source>
        <dbReference type="ARBA" id="ARBA00006354"/>
    </source>
</evidence>
<dbReference type="Pfam" id="PF13335">
    <property type="entry name" value="Mg_chelatase_C"/>
    <property type="match status" value="1"/>
</dbReference>
<dbReference type="PANTHER" id="PTHR32039:SF7">
    <property type="entry name" value="COMPETENCE PROTEIN COMM"/>
    <property type="match status" value="1"/>
</dbReference>
<keyword evidence="2" id="KW-0547">Nucleotide-binding</keyword>
<dbReference type="InterPro" id="IPR003593">
    <property type="entry name" value="AAA+_ATPase"/>
</dbReference>
<dbReference type="InterPro" id="IPR027417">
    <property type="entry name" value="P-loop_NTPase"/>
</dbReference>
<dbReference type="InterPro" id="IPR045006">
    <property type="entry name" value="CHLI-like"/>
</dbReference>
<evidence type="ECO:0000313" key="5">
    <source>
        <dbReference type="EMBL" id="MBC8569385.1"/>
    </source>
</evidence>
<dbReference type="Proteomes" id="UP000660861">
    <property type="component" value="Unassembled WGS sequence"/>
</dbReference>
<dbReference type="Pfam" id="PF01078">
    <property type="entry name" value="Mg_chelatase"/>
    <property type="match status" value="1"/>
</dbReference>
<proteinExistence type="inferred from homology"/>
<evidence type="ECO:0000259" key="4">
    <source>
        <dbReference type="SMART" id="SM00382"/>
    </source>
</evidence>